<keyword evidence="1" id="KW-0418">Kinase</keyword>
<keyword evidence="1" id="KW-0808">Transferase</keyword>
<dbReference type="AlphaFoldDB" id="A0A392NNY6"/>
<comment type="caution">
    <text evidence="1">The sequence shown here is derived from an EMBL/GenBank/DDBJ whole genome shotgun (WGS) entry which is preliminary data.</text>
</comment>
<dbReference type="GO" id="GO:0016301">
    <property type="term" value="F:kinase activity"/>
    <property type="evidence" value="ECO:0007669"/>
    <property type="project" value="UniProtKB-KW"/>
</dbReference>
<dbReference type="EMBL" id="LXQA010044737">
    <property type="protein sequence ID" value="MCI00940.1"/>
    <property type="molecule type" value="Genomic_DNA"/>
</dbReference>
<keyword evidence="1" id="KW-0675">Receptor</keyword>
<protein>
    <submittedName>
        <fullName evidence="1">Receptor-like kinase</fullName>
    </submittedName>
</protein>
<evidence type="ECO:0000313" key="2">
    <source>
        <dbReference type="Proteomes" id="UP000265520"/>
    </source>
</evidence>
<name>A0A392NNY6_9FABA</name>
<feature type="non-terminal residue" evidence="1">
    <location>
        <position position="51"/>
    </location>
</feature>
<accession>A0A392NNY6</accession>
<dbReference type="Proteomes" id="UP000265520">
    <property type="component" value="Unassembled WGS sequence"/>
</dbReference>
<evidence type="ECO:0000313" key="1">
    <source>
        <dbReference type="EMBL" id="MCI00940.1"/>
    </source>
</evidence>
<sequence length="51" mass="5876">MIGGRKNYDTGGSSTSEKYFPDWIYKDLEQGNIVLNSISEEENEMVRKITM</sequence>
<organism evidence="1 2">
    <name type="scientific">Trifolium medium</name>
    <dbReference type="NCBI Taxonomy" id="97028"/>
    <lineage>
        <taxon>Eukaryota</taxon>
        <taxon>Viridiplantae</taxon>
        <taxon>Streptophyta</taxon>
        <taxon>Embryophyta</taxon>
        <taxon>Tracheophyta</taxon>
        <taxon>Spermatophyta</taxon>
        <taxon>Magnoliopsida</taxon>
        <taxon>eudicotyledons</taxon>
        <taxon>Gunneridae</taxon>
        <taxon>Pentapetalae</taxon>
        <taxon>rosids</taxon>
        <taxon>fabids</taxon>
        <taxon>Fabales</taxon>
        <taxon>Fabaceae</taxon>
        <taxon>Papilionoideae</taxon>
        <taxon>50 kb inversion clade</taxon>
        <taxon>NPAAA clade</taxon>
        <taxon>Hologalegina</taxon>
        <taxon>IRL clade</taxon>
        <taxon>Trifolieae</taxon>
        <taxon>Trifolium</taxon>
    </lineage>
</organism>
<keyword evidence="2" id="KW-1185">Reference proteome</keyword>
<reference evidence="1 2" key="1">
    <citation type="journal article" date="2018" name="Front. Plant Sci.">
        <title>Red Clover (Trifolium pratense) and Zigzag Clover (T. medium) - A Picture of Genomic Similarities and Differences.</title>
        <authorList>
            <person name="Dluhosova J."/>
            <person name="Istvanek J."/>
            <person name="Nedelnik J."/>
            <person name="Repkova J."/>
        </authorList>
    </citation>
    <scope>NUCLEOTIDE SEQUENCE [LARGE SCALE GENOMIC DNA]</scope>
    <source>
        <strain evidence="2">cv. 10/8</strain>
        <tissue evidence="1">Leaf</tissue>
    </source>
</reference>
<proteinExistence type="predicted"/>